<comment type="subcellular location">
    <subcellularLocation>
        <location evidence="1">Endoplasmic reticulum membrane</location>
        <topology evidence="1">Single-pass type I membrane protein</topology>
    </subcellularLocation>
</comment>
<dbReference type="Pfam" id="PF23192">
    <property type="entry name" value="NOMO_12th"/>
    <property type="match status" value="1"/>
</dbReference>
<dbReference type="InterPro" id="IPR056188">
    <property type="entry name" value="NOMO_6th"/>
</dbReference>
<feature type="chain" id="PRO_5008787016" description="ER membrane protein complex subunit 7 beta-sandwich domain-containing protein" evidence="7">
    <location>
        <begin position="25"/>
        <end position="1197"/>
    </location>
</feature>
<evidence type="ECO:0000259" key="15">
    <source>
        <dbReference type="Pfam" id="PF23660"/>
    </source>
</evidence>
<evidence type="ECO:0000259" key="13">
    <source>
        <dbReference type="Pfam" id="PF23194"/>
    </source>
</evidence>
<dbReference type="PANTHER" id="PTHR23303:SF14">
    <property type="entry name" value="BOS COMPLEX SUBUNIT NOMO1-RELATED"/>
    <property type="match status" value="1"/>
</dbReference>
<dbReference type="InterPro" id="IPR056187">
    <property type="entry name" value="NOMO_8th"/>
</dbReference>
<reference evidence="18" key="1">
    <citation type="submission" date="2012-12" db="EMBL/GenBank/DDBJ databases">
        <authorList>
            <person name="Hellsten U."/>
            <person name="Grimwood J."/>
            <person name="Chapman J.A."/>
            <person name="Shapiro H."/>
            <person name="Aerts A."/>
            <person name="Otillar R.P."/>
            <person name="Terry A.Y."/>
            <person name="Boore J.L."/>
            <person name="Simakov O."/>
            <person name="Marletaz F."/>
            <person name="Cho S.-J."/>
            <person name="Edsinger-Gonzales E."/>
            <person name="Havlak P."/>
            <person name="Kuo D.-H."/>
            <person name="Larsson T."/>
            <person name="Lv J."/>
            <person name="Arendt D."/>
            <person name="Savage R."/>
            <person name="Osoegawa K."/>
            <person name="de Jong P."/>
            <person name="Lindberg D.R."/>
            <person name="Seaver E.C."/>
            <person name="Weisblat D.A."/>
            <person name="Putnam N.H."/>
            <person name="Grigoriev I.V."/>
            <person name="Rokhsar D.S."/>
        </authorList>
    </citation>
    <scope>NUCLEOTIDE SEQUENCE</scope>
    <source>
        <strain evidence="18">I ESC-2004</strain>
    </source>
</reference>
<dbReference type="Proteomes" id="UP000014760">
    <property type="component" value="Unassembled WGS sequence"/>
</dbReference>
<dbReference type="Gene3D" id="2.60.40.1120">
    <property type="entry name" value="Carboxypeptidase-like, regulatory domain"/>
    <property type="match status" value="3"/>
</dbReference>
<dbReference type="HOGENOM" id="CLU_007543_2_0_1"/>
<dbReference type="InterPro" id="IPR013784">
    <property type="entry name" value="Carb-bd-like_fold"/>
</dbReference>
<dbReference type="Pfam" id="PF22898">
    <property type="entry name" value="NOMO1-like_1st"/>
    <property type="match status" value="1"/>
</dbReference>
<gene>
    <name evidence="16" type="ORF">CAPTEDRAFT_179513</name>
</gene>
<keyword evidence="3 7" id="KW-0732">Signal</keyword>
<feature type="domain" description="NOMO-like ninth beta-sandwich" evidence="9">
    <location>
        <begin position="762"/>
        <end position="836"/>
    </location>
</feature>
<evidence type="ECO:0000256" key="2">
    <source>
        <dbReference type="ARBA" id="ARBA00022692"/>
    </source>
</evidence>
<keyword evidence="2" id="KW-0812">Transmembrane</keyword>
<dbReference type="OrthoDB" id="10263633at2759"/>
<dbReference type="Pfam" id="PF23194">
    <property type="entry name" value="NOMO_5th"/>
    <property type="match status" value="1"/>
</dbReference>
<dbReference type="PANTHER" id="PTHR23303">
    <property type="entry name" value="CARBOXYPEPTIDASE REGULATORY REGION-CONTAINING"/>
    <property type="match status" value="1"/>
</dbReference>
<dbReference type="InterPro" id="IPR056191">
    <property type="entry name" value="NOMO_12th"/>
</dbReference>
<evidence type="ECO:0000313" key="16">
    <source>
        <dbReference type="EMBL" id="ELT93278.1"/>
    </source>
</evidence>
<organism evidence="16">
    <name type="scientific">Capitella teleta</name>
    <name type="common">Polychaete worm</name>
    <dbReference type="NCBI Taxonomy" id="283909"/>
    <lineage>
        <taxon>Eukaryota</taxon>
        <taxon>Metazoa</taxon>
        <taxon>Spiralia</taxon>
        <taxon>Lophotrochozoa</taxon>
        <taxon>Annelida</taxon>
        <taxon>Polychaeta</taxon>
        <taxon>Sedentaria</taxon>
        <taxon>Scolecida</taxon>
        <taxon>Capitellidae</taxon>
        <taxon>Capitella</taxon>
    </lineage>
</organism>
<keyword evidence="18" id="KW-1185">Reference proteome</keyword>
<evidence type="ECO:0000259" key="11">
    <source>
        <dbReference type="Pfam" id="PF23141"/>
    </source>
</evidence>
<feature type="domain" description="NOMO sixth transthyretin-like" evidence="14">
    <location>
        <begin position="488"/>
        <end position="574"/>
    </location>
</feature>
<dbReference type="Pfam" id="PF22904">
    <property type="entry name" value="NOMO1-like_2nd"/>
    <property type="match status" value="1"/>
</dbReference>
<dbReference type="GO" id="GO:0005789">
    <property type="term" value="C:endoplasmic reticulum membrane"/>
    <property type="evidence" value="ECO:0007669"/>
    <property type="project" value="UniProtKB-SubCell"/>
</dbReference>
<feature type="domain" description="NOMO fifth transthyretin-like" evidence="13">
    <location>
        <begin position="399"/>
        <end position="487"/>
    </location>
</feature>
<evidence type="ECO:0000256" key="1">
    <source>
        <dbReference type="ARBA" id="ARBA00004115"/>
    </source>
</evidence>
<dbReference type="EMBL" id="KB309802">
    <property type="protein sequence ID" value="ELT93278.1"/>
    <property type="molecule type" value="Genomic_DNA"/>
</dbReference>
<sequence length="1197" mass="131367">MLNNCSLFGAIFALLSALSCCSLAQDIIGCGGFVKSEVEIVFSLIEVKLYTRQGSLKYQTDCAPNNGYYMIPVYDKGDYTIRVEPPPGWTFEPQSVELHIDGQNDLCSKGEDINFQFTGFGVIGKVISQGQSSGPAGVTLTLKKLVGEETVKSTTSVDDGAFTFERVLPGEYFIEASHSVWKFEKSMVQVKVGRETGDAGSDLKLMGYDVQGSVLSEGEPVAGVYFLLFSSTVNPKIVKSCEQGDVAGMPHREGEFMICFVKSQKDGSFIFPAIPTGSYTLVPFYRGDNIFFDVQPQQLSFSVEQDSVLFKEPFVVAGFTVNGRVLTSPNGQGVASARVLVNGHEQAVTSADGTYRLDSMRPETYTIEVQSELIFFDPVEVKISPSAPQLPDVTASRFSVCGHVIIDRLPEGMGHSTQSRKVQVESAKTGIITTGTDGEGNFCFRLPAGTYAIKVMLSSAEEKAGLRVAPDVIDFTVKDQPLDHIKFSQFRATVSGSVECTEGCGSLHLSITSLGRSEERRVVMTSEDENGKTKFSFDNIMPGKYKVNLMNEEWCWEEKAKDIEVVDQNLNAILFRQSGYILSCHLSHDITLNFAQESKPGNVGSFNLTKGVNKFCLKEPGVYKLTPVSCHQFEQETYAYDTVHPSQLSMNAVRHRVEGRIVTQESASSIMVSVKSSLSPDLPPSVIGPLKSDKDVPAIKDPKPKTPVSGPFTYKYLYWAKIGEKLEVSASSKELLFYPETVEMTIMGDACPGDVDEIIGKRGVFIDGLVTPALADVAVTIAAKGSEDNKIEVTSDAKGSYRVGPLHSHTEYDVSAVKEGYVLTAIEGKQGQFRAFKLGQISVTVTDQAGQPLPGVLLSLSGGNYRSNQVTSDQGAMTFSSLSPGQYFLRPMMKEYSFEPTSQMTEVLEGTTGSIAISGVRVAFSCYGSVTSLNGEPEAGVYVEVVGLHKCSSSQEESKTEPDGSFRIRGLQPNCAYNIRLKAGEANQHIERSVPKSRILHVKNEDMTDVHMIAFRRMNQLDLSGNIIGSEQHLNTLKVHLYRESNPDAPIHTVSLGSTNFFYLPSLTVDNQNYVVRLDSTLQRSAYEYNLSEFTFTANTTYQHFTFEFSPQRKPIEQELSQSSFLVLPITLLVIFISYNYQKILPMFSQSAASLQSLMSPSKPSTVHQSSNQDQYDADFIAELTSVSKKKGKVRKA</sequence>
<dbReference type="STRING" id="283909.R7THJ8"/>
<reference evidence="16 18" key="2">
    <citation type="journal article" date="2013" name="Nature">
        <title>Insights into bilaterian evolution from three spiralian genomes.</title>
        <authorList>
            <person name="Simakov O."/>
            <person name="Marletaz F."/>
            <person name="Cho S.J."/>
            <person name="Edsinger-Gonzales E."/>
            <person name="Havlak P."/>
            <person name="Hellsten U."/>
            <person name="Kuo D.H."/>
            <person name="Larsson T."/>
            <person name="Lv J."/>
            <person name="Arendt D."/>
            <person name="Savage R."/>
            <person name="Osoegawa K."/>
            <person name="de Jong P."/>
            <person name="Grimwood J."/>
            <person name="Chapman J.A."/>
            <person name="Shapiro H."/>
            <person name="Aerts A."/>
            <person name="Otillar R.P."/>
            <person name="Terry A.Y."/>
            <person name="Boore J.L."/>
            <person name="Grigoriev I.V."/>
            <person name="Lindberg D.R."/>
            <person name="Seaver E.C."/>
            <person name="Weisblat D.A."/>
            <person name="Putnam N.H."/>
            <person name="Rokhsar D.S."/>
        </authorList>
    </citation>
    <scope>NUCLEOTIDE SEQUENCE</scope>
    <source>
        <strain evidence="16 18">I ESC-2004</strain>
    </source>
</reference>
<accession>R7THJ8</accession>
<evidence type="ECO:0000256" key="4">
    <source>
        <dbReference type="ARBA" id="ARBA00022824"/>
    </source>
</evidence>
<dbReference type="FunCoup" id="R7THJ8">
    <property type="interactions" value="1874"/>
</dbReference>
<evidence type="ECO:0000256" key="7">
    <source>
        <dbReference type="SAM" id="SignalP"/>
    </source>
</evidence>
<dbReference type="OMA" id="FVFKGFG"/>
<dbReference type="Pfam" id="PF23660">
    <property type="entry name" value="NOMO_8th"/>
    <property type="match status" value="1"/>
</dbReference>
<evidence type="ECO:0000259" key="10">
    <source>
        <dbReference type="Pfam" id="PF22904"/>
    </source>
</evidence>
<dbReference type="InterPro" id="IPR055074">
    <property type="entry name" value="NOMO1-3_2nd"/>
</dbReference>
<evidence type="ECO:0000313" key="17">
    <source>
        <dbReference type="EnsemblMetazoa" id="CapteP179513"/>
    </source>
</evidence>
<dbReference type="InterPro" id="IPR055073">
    <property type="entry name" value="NOMO1-like_9th"/>
</dbReference>
<evidence type="ECO:0000256" key="6">
    <source>
        <dbReference type="ARBA" id="ARBA00023136"/>
    </source>
</evidence>
<dbReference type="EMBL" id="AMQN01012847">
    <property type="status" value="NOT_ANNOTATED_CDS"/>
    <property type="molecule type" value="Genomic_DNA"/>
</dbReference>
<feature type="signal peptide" evidence="7">
    <location>
        <begin position="1"/>
        <end position="24"/>
    </location>
</feature>
<proteinExistence type="predicted"/>
<evidence type="ECO:0000259" key="8">
    <source>
        <dbReference type="Pfam" id="PF22898"/>
    </source>
</evidence>
<dbReference type="AlphaFoldDB" id="R7THJ8"/>
<dbReference type="Pfam" id="PF23141">
    <property type="entry name" value="Ig_NOMO"/>
    <property type="match status" value="1"/>
</dbReference>
<evidence type="ECO:0000259" key="9">
    <source>
        <dbReference type="Pfam" id="PF22902"/>
    </source>
</evidence>
<evidence type="ECO:0000313" key="18">
    <source>
        <dbReference type="Proteomes" id="UP000014760"/>
    </source>
</evidence>
<dbReference type="EnsemblMetazoa" id="CapteT179513">
    <property type="protein sequence ID" value="CapteP179513"/>
    <property type="gene ID" value="CapteG179513"/>
</dbReference>
<feature type="domain" description="NOMO second beta-sandwich" evidence="10">
    <location>
        <begin position="117"/>
        <end position="203"/>
    </location>
</feature>
<feature type="domain" description="NOMO eighth prealbumin-like" evidence="15">
    <location>
        <begin position="709"/>
        <end position="761"/>
    </location>
</feature>
<dbReference type="InterPro" id="IPR056319">
    <property type="entry name" value="NOMO_7th"/>
</dbReference>
<feature type="domain" description="NOMO seventh transthyretin-like" evidence="11">
    <location>
        <begin position="582"/>
        <end position="653"/>
    </location>
</feature>
<evidence type="ECO:0000256" key="3">
    <source>
        <dbReference type="ARBA" id="ARBA00022729"/>
    </source>
</evidence>
<keyword evidence="5" id="KW-1133">Transmembrane helix</keyword>
<evidence type="ECO:0000256" key="5">
    <source>
        <dbReference type="ARBA" id="ARBA00022989"/>
    </source>
</evidence>
<keyword evidence="4" id="KW-0256">Endoplasmic reticulum</keyword>
<dbReference type="GO" id="GO:0030246">
    <property type="term" value="F:carbohydrate binding"/>
    <property type="evidence" value="ECO:0007669"/>
    <property type="project" value="InterPro"/>
</dbReference>
<evidence type="ECO:0008006" key="19">
    <source>
        <dbReference type="Google" id="ProtNLM"/>
    </source>
</evidence>
<dbReference type="SUPFAM" id="SSF49478">
    <property type="entry name" value="Cna protein B-type domain"/>
    <property type="match status" value="1"/>
</dbReference>
<dbReference type="Pfam" id="PF23196">
    <property type="entry name" value="NOMO_6th"/>
    <property type="match status" value="1"/>
</dbReference>
<dbReference type="Pfam" id="PF13620">
    <property type="entry name" value="CarboxypepD_reg"/>
    <property type="match status" value="1"/>
</dbReference>
<reference evidence="17" key="3">
    <citation type="submission" date="2015-06" db="UniProtKB">
        <authorList>
            <consortium name="EnsemblMetazoa"/>
        </authorList>
    </citation>
    <scope>IDENTIFICATION</scope>
</reference>
<dbReference type="InterPro" id="IPR056190">
    <property type="entry name" value="NOMO_5th"/>
</dbReference>
<dbReference type="InterPro" id="IPR055075">
    <property type="entry name" value="NOMO-like_N"/>
</dbReference>
<evidence type="ECO:0000259" key="14">
    <source>
        <dbReference type="Pfam" id="PF23196"/>
    </source>
</evidence>
<dbReference type="SUPFAM" id="SSF49452">
    <property type="entry name" value="Starch-binding domain-like"/>
    <property type="match status" value="3"/>
</dbReference>
<evidence type="ECO:0000259" key="12">
    <source>
        <dbReference type="Pfam" id="PF23192"/>
    </source>
</evidence>
<dbReference type="Pfam" id="PF22902">
    <property type="entry name" value="NOMO1-like_9th"/>
    <property type="match status" value="1"/>
</dbReference>
<dbReference type="InterPro" id="IPR051417">
    <property type="entry name" value="SDr/BOS_complex"/>
</dbReference>
<feature type="domain" description="NOMO-like N-terminal beta-sandwich" evidence="8">
    <location>
        <begin position="31"/>
        <end position="115"/>
    </location>
</feature>
<keyword evidence="6" id="KW-0472">Membrane</keyword>
<feature type="domain" description="NOMO C-terminal transthyretin-like" evidence="12">
    <location>
        <begin position="1018"/>
        <end position="1111"/>
    </location>
</feature>
<name>R7THJ8_CAPTE</name>
<protein>
    <recommendedName>
        <fullName evidence="19">ER membrane protein complex subunit 7 beta-sandwich domain-containing protein</fullName>
    </recommendedName>
</protein>